<reference evidence="3 4" key="1">
    <citation type="submission" date="2016-11" db="EMBL/GenBank/DDBJ databases">
        <authorList>
            <person name="Jaros S."/>
            <person name="Januszkiewicz K."/>
            <person name="Wedrychowicz H."/>
        </authorList>
    </citation>
    <scope>NUCLEOTIDE SEQUENCE [LARGE SCALE GENOMIC DNA]</scope>
    <source>
        <strain evidence="3 4">DSM 28715</strain>
    </source>
</reference>
<proteinExistence type="predicted"/>
<dbReference type="AlphaFoldDB" id="A0A1M5QSY8"/>
<name>A0A1M5QSY8_9RHOB</name>
<gene>
    <name evidence="3" type="ORF">SAMN05444003_2281</name>
</gene>
<organism evidence="3 4">
    <name type="scientific">Cognatiyoonia sediminum</name>
    <dbReference type="NCBI Taxonomy" id="1508389"/>
    <lineage>
        <taxon>Bacteria</taxon>
        <taxon>Pseudomonadati</taxon>
        <taxon>Pseudomonadota</taxon>
        <taxon>Alphaproteobacteria</taxon>
        <taxon>Rhodobacterales</taxon>
        <taxon>Paracoccaceae</taxon>
        <taxon>Cognatiyoonia</taxon>
    </lineage>
</organism>
<evidence type="ECO:0000313" key="3">
    <source>
        <dbReference type="EMBL" id="SHH16703.1"/>
    </source>
</evidence>
<dbReference type="Proteomes" id="UP000184074">
    <property type="component" value="Unassembled WGS sequence"/>
</dbReference>
<keyword evidence="1" id="KW-0812">Transmembrane</keyword>
<accession>A0A1M5QSY8</accession>
<evidence type="ECO:0000256" key="1">
    <source>
        <dbReference type="SAM" id="Phobius"/>
    </source>
</evidence>
<dbReference type="STRING" id="1508389.SAMN05444003_2281"/>
<feature type="signal peptide" evidence="2">
    <location>
        <begin position="1"/>
        <end position="22"/>
    </location>
</feature>
<keyword evidence="1" id="KW-0472">Membrane</keyword>
<evidence type="ECO:0000256" key="2">
    <source>
        <dbReference type="SAM" id="SignalP"/>
    </source>
</evidence>
<feature type="chain" id="PRO_5012951610" description="MYXO-CTERM domain-containing protein" evidence="2">
    <location>
        <begin position="23"/>
        <end position="65"/>
    </location>
</feature>
<evidence type="ECO:0000313" key="4">
    <source>
        <dbReference type="Proteomes" id="UP000184074"/>
    </source>
</evidence>
<dbReference type="OrthoDB" id="9764363at2"/>
<feature type="transmembrane region" description="Helical" evidence="1">
    <location>
        <begin position="40"/>
        <end position="59"/>
    </location>
</feature>
<dbReference type="EMBL" id="FQXB01000003">
    <property type="protein sequence ID" value="SHH16703.1"/>
    <property type="molecule type" value="Genomic_DNA"/>
</dbReference>
<dbReference type="RefSeq" id="WP_072901164.1">
    <property type="nucleotide sequence ID" value="NZ_FQXB01000003.1"/>
</dbReference>
<protein>
    <recommendedName>
        <fullName evidence="5">MYXO-CTERM domain-containing protein</fullName>
    </recommendedName>
</protein>
<keyword evidence="2" id="KW-0732">Signal</keyword>
<sequence>MLRGIGNLVVLISILPFSIAAAAGADWHAKYPTDDPDPPRVMFALGLIGPALLVCGMFLRMKGAS</sequence>
<keyword evidence="1" id="KW-1133">Transmembrane helix</keyword>
<keyword evidence="4" id="KW-1185">Reference proteome</keyword>
<evidence type="ECO:0008006" key="5">
    <source>
        <dbReference type="Google" id="ProtNLM"/>
    </source>
</evidence>